<keyword evidence="2" id="KW-1185">Reference proteome</keyword>
<sequence>MDYLTYVFSSLVLNGTLKLLGEFFLEIGRESLIMSKSVLEELGEYPIRGMTNRDIHSRIHVFV</sequence>
<reference evidence="1 2" key="1">
    <citation type="journal article" date="2016" name="Sci. Rep.">
        <title>Metabolic traits of an uncultured archaeal lineage -MSBL1- from brine pools of the Red Sea.</title>
        <authorList>
            <person name="Mwirichia R."/>
            <person name="Alam I."/>
            <person name="Rashid M."/>
            <person name="Vinu M."/>
            <person name="Ba-Alawi W."/>
            <person name="Anthony Kamau A."/>
            <person name="Kamanda Ngugi D."/>
            <person name="Goker M."/>
            <person name="Klenk H.P."/>
            <person name="Bajic V."/>
            <person name="Stingl U."/>
        </authorList>
    </citation>
    <scope>NUCLEOTIDE SEQUENCE [LARGE SCALE GENOMIC DNA]</scope>
    <source>
        <strain evidence="1">SCGC-AAA259E19</strain>
    </source>
</reference>
<comment type="caution">
    <text evidence="1">The sequence shown here is derived from an EMBL/GenBank/DDBJ whole genome shotgun (WGS) entry which is preliminary data.</text>
</comment>
<accession>A0A133UN98</accession>
<dbReference type="EMBL" id="LHXO01000009">
    <property type="protein sequence ID" value="KXA95669.1"/>
    <property type="molecule type" value="Genomic_DNA"/>
</dbReference>
<proteinExistence type="predicted"/>
<dbReference type="Proteomes" id="UP000070284">
    <property type="component" value="Unassembled WGS sequence"/>
</dbReference>
<name>A0A133UN98_9EURY</name>
<dbReference type="AlphaFoldDB" id="A0A133UN98"/>
<gene>
    <name evidence="1" type="ORF">AKJ65_01135</name>
</gene>
<evidence type="ECO:0000313" key="2">
    <source>
        <dbReference type="Proteomes" id="UP000070284"/>
    </source>
</evidence>
<protein>
    <submittedName>
        <fullName evidence="1">Uncharacterized protein</fullName>
    </submittedName>
</protein>
<evidence type="ECO:0000313" key="1">
    <source>
        <dbReference type="EMBL" id="KXA95669.1"/>
    </source>
</evidence>
<organism evidence="1 2">
    <name type="scientific">candidate division MSBL1 archaeon SCGC-AAA259E19</name>
    <dbReference type="NCBI Taxonomy" id="1698264"/>
    <lineage>
        <taxon>Archaea</taxon>
        <taxon>Methanobacteriati</taxon>
        <taxon>Methanobacteriota</taxon>
        <taxon>candidate division MSBL1</taxon>
    </lineage>
</organism>